<dbReference type="EMBL" id="CACVKT020002187">
    <property type="protein sequence ID" value="CAC5376407.1"/>
    <property type="molecule type" value="Genomic_DNA"/>
</dbReference>
<gene>
    <name evidence="1" type="ORF">MCOR_13059</name>
</gene>
<sequence>MQIVSAIFTTTWKDSTMLVPTDLYHGYLSVIFTSASNKNATSKSSSWSGIFWCKRYSTVKRGLHPEVHMTQQSPTDILNDVYPENEYDEINEENINEDHMQHQDAIDISSNENSIVCSTDNDGYLKPDHLFISLNDTPSGGACEFTDQTKHQKVELNNCLQLPKSYQKNVGMSDNEYLEIINDEDDEIEIPSNFDNSMKSTNKNDISKLLGWNCL</sequence>
<protein>
    <submittedName>
        <fullName evidence="1">Uncharacterized protein</fullName>
    </submittedName>
</protein>
<organism evidence="1 2">
    <name type="scientific">Mytilus coruscus</name>
    <name type="common">Sea mussel</name>
    <dbReference type="NCBI Taxonomy" id="42192"/>
    <lineage>
        <taxon>Eukaryota</taxon>
        <taxon>Metazoa</taxon>
        <taxon>Spiralia</taxon>
        <taxon>Lophotrochozoa</taxon>
        <taxon>Mollusca</taxon>
        <taxon>Bivalvia</taxon>
        <taxon>Autobranchia</taxon>
        <taxon>Pteriomorphia</taxon>
        <taxon>Mytilida</taxon>
        <taxon>Mytiloidea</taxon>
        <taxon>Mytilidae</taxon>
        <taxon>Mytilinae</taxon>
        <taxon>Mytilus</taxon>
    </lineage>
</organism>
<evidence type="ECO:0000313" key="2">
    <source>
        <dbReference type="Proteomes" id="UP000507470"/>
    </source>
</evidence>
<dbReference type="Proteomes" id="UP000507470">
    <property type="component" value="Unassembled WGS sequence"/>
</dbReference>
<name>A0A6J8B2D6_MYTCO</name>
<keyword evidence="2" id="KW-1185">Reference proteome</keyword>
<accession>A0A6J8B2D6</accession>
<proteinExistence type="predicted"/>
<evidence type="ECO:0000313" key="1">
    <source>
        <dbReference type="EMBL" id="CAC5376407.1"/>
    </source>
</evidence>
<dbReference type="AlphaFoldDB" id="A0A6J8B2D6"/>
<reference evidence="1 2" key="1">
    <citation type="submission" date="2020-06" db="EMBL/GenBank/DDBJ databases">
        <authorList>
            <person name="Li R."/>
            <person name="Bekaert M."/>
        </authorList>
    </citation>
    <scope>NUCLEOTIDE SEQUENCE [LARGE SCALE GENOMIC DNA]</scope>
    <source>
        <strain evidence="2">wild</strain>
    </source>
</reference>